<dbReference type="Proteomes" id="UP001642464">
    <property type="component" value="Unassembled WGS sequence"/>
</dbReference>
<evidence type="ECO:0000313" key="2">
    <source>
        <dbReference type="Proteomes" id="UP001642464"/>
    </source>
</evidence>
<protein>
    <submittedName>
        <fullName evidence="1">Uncharacterized protein</fullName>
    </submittedName>
</protein>
<organism evidence="1 2">
    <name type="scientific">Durusdinium trenchii</name>
    <dbReference type="NCBI Taxonomy" id="1381693"/>
    <lineage>
        <taxon>Eukaryota</taxon>
        <taxon>Sar</taxon>
        <taxon>Alveolata</taxon>
        <taxon>Dinophyceae</taxon>
        <taxon>Suessiales</taxon>
        <taxon>Symbiodiniaceae</taxon>
        <taxon>Durusdinium</taxon>
    </lineage>
</organism>
<proteinExistence type="predicted"/>
<comment type="caution">
    <text evidence="1">The sequence shown here is derived from an EMBL/GenBank/DDBJ whole genome shotgun (WGS) entry which is preliminary data.</text>
</comment>
<name>A0ABP0IC08_9DINO</name>
<evidence type="ECO:0000313" key="1">
    <source>
        <dbReference type="EMBL" id="CAK8998928.1"/>
    </source>
</evidence>
<accession>A0ABP0IC08</accession>
<gene>
    <name evidence="1" type="ORF">SCF082_LOCUS5840</name>
</gene>
<dbReference type="EMBL" id="CAXAMM010003202">
    <property type="protein sequence ID" value="CAK8998928.1"/>
    <property type="molecule type" value="Genomic_DNA"/>
</dbReference>
<keyword evidence="2" id="KW-1185">Reference proteome</keyword>
<reference evidence="1 2" key="1">
    <citation type="submission" date="2024-02" db="EMBL/GenBank/DDBJ databases">
        <authorList>
            <person name="Chen Y."/>
            <person name="Shah S."/>
            <person name="Dougan E. K."/>
            <person name="Thang M."/>
            <person name="Chan C."/>
        </authorList>
    </citation>
    <scope>NUCLEOTIDE SEQUENCE [LARGE SCALE GENOMIC DNA]</scope>
</reference>
<sequence>MRRIMTPRADGSLLVPPEIWKQWKDLREGGREAVTKLWNQSGKDKDNFLRRCKKKVESIQEKDLWVEGAFMSEQDMKDEKFPESRINAIKRECASEKGLIRKRKRQVLEEEESMDEDEFDKLKKEEDQDLLPSKLSLPEDTTGTFGGHEYNMLSVSFYLIHMCLPLWPDATIVIEADGMECQKNSLKALNFPVMDDEDALASSYIPRVLACLSKWSVKLQDLVEIFAAMESVPENMTMLYQRASEIDKNFQTITDDITKLNTQGIVDGYKRTHQDQLAKEFVRARKECAEALSLVTRAQLGLLFSLLAAISENLGPLLLDGIRTENGDRYHFAFLGMMGDMEYHAKTGLLNRSYKNVGHRNQIPCRHLCSAGGVLHPFEDFSAQASWKGSIYHSAPWDEAPPYKHIPFEDWSSGLAARWFLLDPFHVFRLGVARNFIASAVLLLCHDGFFDEAGDSTAVDRRMVVSKDLNSKAFIAMDFGVLTMGDVVGKGRALLVISPAQFLHLQDRCSATLAFMVRGTMEQEAHVRDGSGTMPRMTPASIMGMKTICIEDNFLSGSMREFVHEWDRTGVVKQKPSALQTFESNSGLMKSLRTCHLANERTGEDRGGWTG</sequence>